<feature type="transmembrane region" description="Helical" evidence="16">
    <location>
        <begin position="621"/>
        <end position="643"/>
    </location>
</feature>
<evidence type="ECO:0000256" key="6">
    <source>
        <dbReference type="ARBA" id="ARBA00022968"/>
    </source>
</evidence>
<evidence type="ECO:0000256" key="1">
    <source>
        <dbReference type="ARBA" id="ARBA00004401"/>
    </source>
</evidence>
<evidence type="ECO:0000256" key="4">
    <source>
        <dbReference type="ARBA" id="ARBA00022692"/>
    </source>
</evidence>
<keyword evidence="4 16" id="KW-0812">Transmembrane</keyword>
<organism evidence="18 19">
    <name type="scientific">Thanatephorus cucumeris (strain AG1-IA)</name>
    <name type="common">Rice sheath blight fungus</name>
    <name type="synonym">Rhizoctonia solani</name>
    <dbReference type="NCBI Taxonomy" id="983506"/>
    <lineage>
        <taxon>Eukaryota</taxon>
        <taxon>Fungi</taxon>
        <taxon>Dikarya</taxon>
        <taxon>Basidiomycota</taxon>
        <taxon>Agaricomycotina</taxon>
        <taxon>Agaricomycetes</taxon>
        <taxon>Cantharellales</taxon>
        <taxon>Ceratobasidiaceae</taxon>
        <taxon>Rhizoctonia</taxon>
        <taxon>Rhizoctonia solani AG-1</taxon>
    </lineage>
</organism>
<name>L8WWD7_THACA</name>
<comment type="similarity">
    <text evidence="2">Belongs to the glycosyl hydrolase 5 (cellulase A) family.</text>
</comment>
<keyword evidence="9" id="KW-0325">Glycoprotein</keyword>
<dbReference type="InterPro" id="IPR017853">
    <property type="entry name" value="GH"/>
</dbReference>
<accession>L8WWD7</accession>
<comment type="caution">
    <text evidence="18">The sequence shown here is derived from an EMBL/GenBank/DDBJ whole genome shotgun (WGS) entry which is preliminary data.</text>
</comment>
<evidence type="ECO:0000313" key="19">
    <source>
        <dbReference type="Proteomes" id="UP000011668"/>
    </source>
</evidence>
<evidence type="ECO:0000256" key="5">
    <source>
        <dbReference type="ARBA" id="ARBA00022801"/>
    </source>
</evidence>
<dbReference type="GO" id="GO:0005886">
    <property type="term" value="C:plasma membrane"/>
    <property type="evidence" value="ECO:0007669"/>
    <property type="project" value="UniProtKB-SubCell"/>
</dbReference>
<keyword evidence="6" id="KW-0735">Signal-anchor</keyword>
<dbReference type="GO" id="GO:0005576">
    <property type="term" value="C:extracellular region"/>
    <property type="evidence" value="ECO:0007669"/>
    <property type="project" value="TreeGrafter"/>
</dbReference>
<evidence type="ECO:0000256" key="16">
    <source>
        <dbReference type="SAM" id="Phobius"/>
    </source>
</evidence>
<dbReference type="FunFam" id="3.20.20.80:FF:000033">
    <property type="entry name" value="Glucan 1,3-beta-glucosidase A"/>
    <property type="match status" value="1"/>
</dbReference>
<dbReference type="InterPro" id="IPR001547">
    <property type="entry name" value="Glyco_hydro_5"/>
</dbReference>
<evidence type="ECO:0000256" key="15">
    <source>
        <dbReference type="ARBA" id="ARBA00041260"/>
    </source>
</evidence>
<evidence type="ECO:0000256" key="2">
    <source>
        <dbReference type="ARBA" id="ARBA00005641"/>
    </source>
</evidence>
<dbReference type="OrthoDB" id="62120at2759"/>
<comment type="function">
    <text evidence="13">Glucosidase involved in the degradation of cellulosic biomass. Active on lichenan.</text>
</comment>
<evidence type="ECO:0000256" key="11">
    <source>
        <dbReference type="ARBA" id="ARBA00023316"/>
    </source>
</evidence>
<dbReference type="PANTHER" id="PTHR31297">
    <property type="entry name" value="GLUCAN ENDO-1,6-BETA-GLUCOSIDASE B"/>
    <property type="match status" value="1"/>
</dbReference>
<dbReference type="SUPFAM" id="SSF51445">
    <property type="entry name" value="(Trans)glycosidases"/>
    <property type="match status" value="1"/>
</dbReference>
<sequence length="782" mass="85731">MVYTNKFGGYWVENPDDPFDNSARPNSWTKPLNQTWDYSTDKIYGVNLGGWLNTEPFISPALYERCNTGGQIVAVDEWTLSECMAKDTANGGLEGLMEEHYKTFITEEDFAQIAAAGLNWVRIPIPYWAIEVWPGEPFLPKVCWKYFLKAIRWARKYGLRINLDLHAVPGSQNAWNHSGRLAHGINFLNGPMGLANAQRTLDYIRILTQFISQPQYKDVVPFFGVVNEALVPTIGQDQIGSFYMEVYNIIRNISGVGEGKGPMISVHDGFVGLNQWDGFFEGADRVALDTHTYLAFGGVGNDPLDQQVLKPCQAWASNVNNSMKNFGFIAAGEWSNAMNDCGLNVNGVNLGTRYEGTYIGFQGQGLGAGSCDRWTDYQKWDAQTRAAVKEFNMASMDALQNWFFWTWHIGNSSLTNKIEAPFWSYKLGLAEGWITQDPREAIGVCASQGLPSNPFNAPLKAWQTGGAGAGDIVAAQIAKYGTWPPATLNNANPPYATYTQTASVTTMPAPTYTSVHGKTTKTFDAGSGWYKTDDTAPAYTAVAGCTYAPAWDAIASPSPMTFERYTAHLKVLYGHMVARRSCLDSQGLIISFILNIFAVLIVLLLDLTLATVCVALDGPALISFIVSAVQLFFEYIWVSSAAIRSEAFRNLCSDNTSQGACFPIQIFVEHPGCEASLAICVDTSMLAPPKSVGSMSILGLKQMFPNQLTVLVFAYPSLRVRHPHIQFSSGTKPTCNGPSRPPIIAITGLYATIRGGPVVSSTKRSGNIAVELTHVNSRQDKG</sequence>
<keyword evidence="5 18" id="KW-0378">Hydrolase</keyword>
<evidence type="ECO:0000313" key="18">
    <source>
        <dbReference type="EMBL" id="ELU40669.1"/>
    </source>
</evidence>
<dbReference type="Proteomes" id="UP000011668">
    <property type="component" value="Unassembled WGS sequence"/>
</dbReference>
<dbReference type="Pfam" id="PF00150">
    <property type="entry name" value="Cellulase"/>
    <property type="match status" value="1"/>
</dbReference>
<dbReference type="GO" id="GO:0009251">
    <property type="term" value="P:glucan catabolic process"/>
    <property type="evidence" value="ECO:0007669"/>
    <property type="project" value="TreeGrafter"/>
</dbReference>
<dbReference type="PANTHER" id="PTHR31297:SF34">
    <property type="entry name" value="GLUCAN 1,3-BETA-GLUCOSIDASE 2"/>
    <property type="match status" value="1"/>
</dbReference>
<comment type="subcellular location">
    <subcellularLocation>
        <location evidence="1">Cell membrane</location>
        <topology evidence="1">Single-pass type II membrane protein</topology>
    </subcellularLocation>
</comment>
<keyword evidence="11" id="KW-0961">Cell wall biogenesis/degradation</keyword>
<dbReference type="STRING" id="983506.L8WWD7"/>
<dbReference type="AlphaFoldDB" id="L8WWD7"/>
<proteinExistence type="inferred from homology"/>
<dbReference type="EMBL" id="AFRT01001361">
    <property type="protein sequence ID" value="ELU40669.1"/>
    <property type="molecule type" value="Genomic_DNA"/>
</dbReference>
<evidence type="ECO:0000256" key="12">
    <source>
        <dbReference type="ARBA" id="ARBA00036824"/>
    </source>
</evidence>
<dbReference type="EC" id="3.2.1.58" evidence="14"/>
<evidence type="ECO:0000256" key="8">
    <source>
        <dbReference type="ARBA" id="ARBA00023136"/>
    </source>
</evidence>
<evidence type="ECO:0000256" key="13">
    <source>
        <dbReference type="ARBA" id="ARBA00037126"/>
    </source>
</evidence>
<comment type="catalytic activity">
    <reaction evidence="12">
        <text>Successive hydrolysis of beta-D-glucose units from the non-reducing ends of (1-&gt;3)-beta-D-glucans, releasing alpha-glucose.</text>
        <dbReference type="EC" id="3.2.1.58"/>
    </reaction>
</comment>
<evidence type="ECO:0000256" key="7">
    <source>
        <dbReference type="ARBA" id="ARBA00022989"/>
    </source>
</evidence>
<evidence type="ECO:0000256" key="3">
    <source>
        <dbReference type="ARBA" id="ARBA00022475"/>
    </source>
</evidence>
<dbReference type="InterPro" id="IPR050386">
    <property type="entry name" value="Glycosyl_hydrolase_5"/>
</dbReference>
<keyword evidence="8 16" id="KW-0472">Membrane</keyword>
<keyword evidence="19" id="KW-1185">Reference proteome</keyword>
<evidence type="ECO:0000256" key="10">
    <source>
        <dbReference type="ARBA" id="ARBA00023295"/>
    </source>
</evidence>
<feature type="domain" description="Glycoside hydrolase family 5" evidence="17">
    <location>
        <begin position="92"/>
        <end position="336"/>
    </location>
</feature>
<dbReference type="GO" id="GO:0071555">
    <property type="term" value="P:cell wall organization"/>
    <property type="evidence" value="ECO:0007669"/>
    <property type="project" value="UniProtKB-KW"/>
</dbReference>
<dbReference type="OMA" id="DEWINYE"/>
<reference evidence="18 19" key="1">
    <citation type="journal article" date="2013" name="Nat. Commun.">
        <title>The evolution and pathogenic mechanisms of the rice sheath blight pathogen.</title>
        <authorList>
            <person name="Zheng A."/>
            <person name="Lin R."/>
            <person name="Xu L."/>
            <person name="Qin P."/>
            <person name="Tang C."/>
            <person name="Ai P."/>
            <person name="Zhang D."/>
            <person name="Liu Y."/>
            <person name="Sun Z."/>
            <person name="Feng H."/>
            <person name="Wang Y."/>
            <person name="Chen Y."/>
            <person name="Liang X."/>
            <person name="Fu R."/>
            <person name="Li Q."/>
            <person name="Zhang J."/>
            <person name="Yu X."/>
            <person name="Xie Z."/>
            <person name="Ding L."/>
            <person name="Guan P."/>
            <person name="Tang J."/>
            <person name="Liang Y."/>
            <person name="Wang S."/>
            <person name="Deng Q."/>
            <person name="Li S."/>
            <person name="Zhu J."/>
            <person name="Wang L."/>
            <person name="Liu H."/>
            <person name="Li P."/>
        </authorList>
    </citation>
    <scope>NUCLEOTIDE SEQUENCE [LARGE SCALE GENOMIC DNA]</scope>
    <source>
        <strain evidence="19">AG-1 IA</strain>
    </source>
</reference>
<dbReference type="Gene3D" id="3.20.20.80">
    <property type="entry name" value="Glycosidases"/>
    <property type="match status" value="1"/>
</dbReference>
<gene>
    <name evidence="18" type="ORF">AG1IA_05302</name>
</gene>
<keyword evidence="10" id="KW-0326">Glycosidase</keyword>
<dbReference type="GO" id="GO:0004338">
    <property type="term" value="F:glucan exo-1,3-beta-glucosidase activity"/>
    <property type="evidence" value="ECO:0007669"/>
    <property type="project" value="UniProtKB-EC"/>
</dbReference>
<dbReference type="HOGENOM" id="CLU_004624_6_1_1"/>
<dbReference type="GO" id="GO:0009986">
    <property type="term" value="C:cell surface"/>
    <property type="evidence" value="ECO:0007669"/>
    <property type="project" value="TreeGrafter"/>
</dbReference>
<keyword evidence="3" id="KW-1003">Cell membrane</keyword>
<evidence type="ECO:0000256" key="9">
    <source>
        <dbReference type="ARBA" id="ARBA00023180"/>
    </source>
</evidence>
<protein>
    <recommendedName>
        <fullName evidence="14">glucan 1,3-beta-glucosidase</fullName>
        <ecNumber evidence="14">3.2.1.58</ecNumber>
    </recommendedName>
    <alternativeName>
        <fullName evidence="15">Exo-1,3-beta-glucanase D</fullName>
    </alternativeName>
</protein>
<feature type="transmembrane region" description="Helical" evidence="16">
    <location>
        <begin position="588"/>
        <end position="609"/>
    </location>
</feature>
<evidence type="ECO:0000256" key="14">
    <source>
        <dbReference type="ARBA" id="ARBA00038929"/>
    </source>
</evidence>
<keyword evidence="7 16" id="KW-1133">Transmembrane helix</keyword>
<evidence type="ECO:0000259" key="17">
    <source>
        <dbReference type="Pfam" id="PF00150"/>
    </source>
</evidence>